<feature type="region of interest" description="Disordered" evidence="1">
    <location>
        <begin position="2835"/>
        <end position="2878"/>
    </location>
</feature>
<feature type="region of interest" description="Disordered" evidence="1">
    <location>
        <begin position="498"/>
        <end position="517"/>
    </location>
</feature>
<feature type="compositionally biased region" description="Basic and acidic residues" evidence="1">
    <location>
        <begin position="2914"/>
        <end position="2927"/>
    </location>
</feature>
<feature type="compositionally biased region" description="Basic and acidic residues" evidence="1">
    <location>
        <begin position="3154"/>
        <end position="3166"/>
    </location>
</feature>
<feature type="region of interest" description="Disordered" evidence="1">
    <location>
        <begin position="1193"/>
        <end position="1233"/>
    </location>
</feature>
<feature type="region of interest" description="Disordered" evidence="1">
    <location>
        <begin position="960"/>
        <end position="991"/>
    </location>
</feature>
<dbReference type="GO" id="GO:0030425">
    <property type="term" value="C:dendrite"/>
    <property type="evidence" value="ECO:0007669"/>
    <property type="project" value="TreeGrafter"/>
</dbReference>
<feature type="region of interest" description="Disordered" evidence="1">
    <location>
        <begin position="2690"/>
        <end position="2745"/>
    </location>
</feature>
<protein>
    <submittedName>
        <fullName evidence="2">Uncharacterized protein</fullName>
    </submittedName>
</protein>
<feature type="compositionally biased region" description="Polar residues" evidence="1">
    <location>
        <begin position="2987"/>
        <end position="3003"/>
    </location>
</feature>
<feature type="compositionally biased region" description="Basic and acidic residues" evidence="1">
    <location>
        <begin position="1695"/>
        <end position="1726"/>
    </location>
</feature>
<evidence type="ECO:0000256" key="1">
    <source>
        <dbReference type="SAM" id="MobiDB-lite"/>
    </source>
</evidence>
<feature type="region of interest" description="Disordered" evidence="1">
    <location>
        <begin position="2159"/>
        <end position="2247"/>
    </location>
</feature>
<dbReference type="GO" id="GO:0008017">
    <property type="term" value="F:microtubule binding"/>
    <property type="evidence" value="ECO:0007669"/>
    <property type="project" value="InterPro"/>
</dbReference>
<evidence type="ECO:0000313" key="2">
    <source>
        <dbReference type="EMBL" id="KAK9685913.1"/>
    </source>
</evidence>
<feature type="compositionally biased region" description="Low complexity" evidence="1">
    <location>
        <begin position="1509"/>
        <end position="1523"/>
    </location>
</feature>
<feature type="compositionally biased region" description="Low complexity" evidence="1">
    <location>
        <begin position="1313"/>
        <end position="1326"/>
    </location>
</feature>
<gene>
    <name evidence="2" type="ORF">QE152_g37587</name>
</gene>
<feature type="compositionally biased region" description="Basic and acidic residues" evidence="1">
    <location>
        <begin position="1670"/>
        <end position="1688"/>
    </location>
</feature>
<feature type="compositionally biased region" description="Basic and acidic residues" evidence="1">
    <location>
        <begin position="365"/>
        <end position="388"/>
    </location>
</feature>
<feature type="compositionally biased region" description="Basic and acidic residues" evidence="1">
    <location>
        <begin position="1"/>
        <end position="32"/>
    </location>
</feature>
<feature type="compositionally biased region" description="Basic and acidic residues" evidence="1">
    <location>
        <begin position="1301"/>
        <end position="1312"/>
    </location>
</feature>
<feature type="region of interest" description="Disordered" evidence="1">
    <location>
        <begin position="2448"/>
        <end position="2556"/>
    </location>
</feature>
<dbReference type="GO" id="GO:0016358">
    <property type="term" value="P:dendrite development"/>
    <property type="evidence" value="ECO:0007669"/>
    <property type="project" value="TreeGrafter"/>
</dbReference>
<feature type="compositionally biased region" description="Basic and acidic residues" evidence="1">
    <location>
        <begin position="256"/>
        <end position="274"/>
    </location>
</feature>
<feature type="compositionally biased region" description="Basic and acidic residues" evidence="1">
    <location>
        <begin position="2046"/>
        <end position="2066"/>
    </location>
</feature>
<feature type="region of interest" description="Disordered" evidence="1">
    <location>
        <begin position="1011"/>
        <end position="1118"/>
    </location>
</feature>
<feature type="compositionally biased region" description="Basic and acidic residues" evidence="1">
    <location>
        <begin position="1741"/>
        <end position="1757"/>
    </location>
</feature>
<sequence length="3270" mass="365939">MKGDDMKMEMKPQEKVEADVKEEKDKDTTIKDGEEEASADNGDDIEEEALDAKKMICSVQKIKTAEDMKQVTEDRKPPSVKDIEITLEAKELEKTRIEDEKLQKLKDEEVKDIETEVAEKPDETKYVKEKVIRKTLDVQSENAKDSDLAVAAKVEQLNVCTMEKDTVDIKPEAEEVKHEKPVQDGKITREEIVENTEPEREAVENKEIKIIDTKDNQKETVKDIKIDSQKEVETVEVTEITKTMEEDEVPDSIKPIPKEKVESMEEHDTMKIQSEKVSCQEPVEAEKMKEFEITEPTKAKKENDLEPTKPTVEEKTEGMDDTEKEHDATKVESEIIEQEKVEPQEKFETLQAEKAEVKVTGTVKANEEKDQKSTKSVPGEKVEAMGDIDKKEDTLKLEKQLEKEKVTSQEKPETIQPKKIEEIEVCETTKAKEEKDLEPMKPVLAGKEEGAESIEKVQDTIKVEPKIIEEEKVTSQEKLETIQPKKIKDIQLSEATKITERKDSESTKPVLEKEVESIKDDKKEVEVGLTKTIDDTKDIDQEKMAMDTKITKDKIEESELISASKVDDPQIAEIEKIKEAAEEEKDVADALSREKLENVTVLQPDKIQEEKEKPVPITEEQKIDEVKLITEEKLDKIENEAVKKGEIVMPEGDTIDKTKINDTDEENAALKKQTEEAQIDQIKKVESVVQEKEKSSEVSPLEVEEPKSIQIEKAQETKSLSIQKDVDKKKEEVIDEAGLESSTVIPGDTTQIENKSEHVGREKMTEKDTTEETVVDKINETMEKTHVPVKEELTQVQNATASRTDTRQEFSKSDKADVKELENELETDQKDITGISEQKIEEKIEAQEKEIMSMEQSKITSEMSTNDVKETEGIIETSEGVSKVLIQAQLEQSKQTTKTDLEKTSQGDKCIKVDATEDKKHEKLTPEVKEILAAKEKEEPAELKILSEISAQKELPISETVKESNDLANVSQDKQLGLEEEQVSEQVPTGKDLKQELEECILDNEAKLSQIEQIKQIDFDDTSEERDVTFYIGDQKLEKTKADQKDEKPESKEQEKSRLDEKDTDDKQKQTDEFETDMPRKGEDIPGEKKADELHESAEVHSEPKLISSISEKKSETKEVEEVIEVKKEANADQVDKSHVVLHKDTEVEKAEIMIPGTSVEAMYDSNKYANGVQDRIETIQKPIVTEKNVVEDEKGTKEIAEQKVNKEEVNDQTLKEDTEMTNGESTKDIENDKIDDKIISVAKEAKESRQSDSKDIRIDQEQQILESKPSIPAIDATATVSDIDTNKELSTGKVVDKDGAFLRETQIDETKSGSQTESPETSSEQALQTFKENEILDKVELGRKSPKEREQDVAKIVASVAEVLKSDAPLEEFEGKIPLSITPPFVPFTATYTTELRETHITTVDSPVSEIPKTLTESKSESKSVLKESNETEESEAETSGSKISSLMRDSKELMEATSKIISGIKSKTDETKSDTDPGTVHRMLVTASSEDGGEETEICPKGTITFSKSSESSGRSSPDLSTQKLKEEDDNKMSSGKSTPDIKITAEHEKADLESTEKVFLDEAKDSGKSTPKSGKMSPEIREQSPTSDSGIIEVTKQDFQKSGKSTPDRSGKSTPDIKEKGASVETDKKSSDSGRSTPDTAPTKIDTLTKPVVKTAFDSGRSSPDSKSIEEIKQLEKPEHEKTTADEADQVFDEHKSLTTSDKLSEKSSSVEHKHDVVTEDSRASITEVSEPLSSTSESKEISSDTSGIEKQEEQQVVGDIQQKQEVDLEKRIQSSLTDASGKSTPDITQSVISGKSSPDLKQDSESITSRTSTPGLKEIAEDKREESKDKGLTSDTSDPLGKDLPAKDINLEAADGRGPKNIHIESKLDELKTDEIPPAYEDLEQMKVKVLDDTQFQTSTVSAPLKTEVETKDIDKAVDIKMSEKKIYTIKDEEDNIVKKEVEVKSIVVQEKVEDPTLDKKTSVKHEDIKIEQDAETKENVHKDKDNSLNIQTAAPSECESIKATQEVIPSDKKDGLTEKPDIATEEHTKNGIIADTQEVIPSDKKDGLTEKPDIATEEHTKNGIIADQTMNEKERELKDNDTKITEVGDVITKDIKQEISKPADKTEEELRKETELLDKGDSNETDKPLRYEIEVVNKMQSALDAIGQEMQAECLKRSKSAEHDEHIEKDETSDIDAKHDKDISKSVLTQHEIDAKEIPQAKETTEHQKHSEESKVKDKDESSKVAIKDAAQQGEKLSKKEEKSIISYEIETADSKLLASDSKADVKVTVMSQETEDKDKRQTIEDTKIPEKNDDQELSKTVTEDKESLVKPADEQTIQERSTNIPTDFTAAEIAQELAEDSKDVKETTHDSTSASDDIAAVDETKQLIQKQDITTDASEKRAKQDDLKSLTAKELPTDSQHHTILTKEDSKPNDTEIIIKKDVLDTSTEIPDIKQYVEKDIAKDFREKDPRRSSFKRCEARRSVKDDESKEKTLTASEKKILEEAVLKDAKHGEKEPAEDPTDTKTILEEKVLPSTEDKVQDSSGKKEFSEDVAIKKSDMQEQLSVDHSDGQLKNCKIKEETKTESDEISTKVIVEATVVKPESQDVVKVKEESPKETDISTLTKHLIDKTHIDNQETKDDTSETIGTTKTIEREELSSIEKIVSGAKEDISNVVETGTKIVETYVTTSDAAKDIQQVESKILPADKEHENEISHAKHSDITTTIELSRHIDKDVKGKVDEPSTEKESAKLEESKSVDQKVVDSTAKIVEDNSDSSKSSVIVDDIKTGDDKHDIHSAVEESDAVTSIKTETSVVEKTVKDTITSKDLDIGKDILGKGIKDEVRVCIKSEKEVSTKDDATKESISSIACSSKELAKPEESSLSGKSTPDIADVERDKQIQETLTYEKHIPGSSTPPTVPVSPIVKDIHTDIKSDISPEKKMETTVSTIKEQDIRSYTPGSDEYEHGISSTHSDISLSQMSRAPHLLEGDEARESDEDDILGSPTSVTSQIGHSPSSQYDFDDDKRLSKTDQMSVSFYGTLPGDADDSGFKSGRFLDDSDLDFEKAMQEHRQVRGEDLTGESSSYLYEITAAKQSGIMKEESGKKTDIMTSSFIGTELPDRSTTVDTSKEKDPIGSWGKPLSLPSPAPPDNKGTPKKEKKLPPNVTAKNKLNDDKKRSESPSKKQRKSGGPIYVDLTYVPHHGNSNYSYVDFFKRIRARYYVFSGIEPSKEVYNALLEAKQTWEDKELDIQDTGLDLCRKYPYQQEKDLVKRWGTKRENKERTSII</sequence>
<feature type="compositionally biased region" description="Acidic residues" evidence="1">
    <location>
        <begin position="33"/>
        <end position="47"/>
    </location>
</feature>
<dbReference type="GO" id="GO:0005875">
    <property type="term" value="C:microtubule associated complex"/>
    <property type="evidence" value="ECO:0007669"/>
    <property type="project" value="TreeGrafter"/>
</dbReference>
<feature type="compositionally biased region" description="Basic and acidic residues" evidence="1">
    <location>
        <begin position="1546"/>
        <end position="1570"/>
    </location>
</feature>
<feature type="region of interest" description="Disordered" evidence="1">
    <location>
        <begin position="1301"/>
        <end position="1328"/>
    </location>
</feature>
<dbReference type="GO" id="GO:0003779">
    <property type="term" value="F:actin binding"/>
    <property type="evidence" value="ECO:0007669"/>
    <property type="project" value="TreeGrafter"/>
</dbReference>
<dbReference type="GO" id="GO:0043025">
    <property type="term" value="C:neuronal cell body"/>
    <property type="evidence" value="ECO:0007669"/>
    <property type="project" value="TreeGrafter"/>
</dbReference>
<feature type="compositionally biased region" description="Basic and acidic residues" evidence="1">
    <location>
        <begin position="3082"/>
        <end position="3091"/>
    </location>
</feature>
<feature type="compositionally biased region" description="Polar residues" evidence="1">
    <location>
        <begin position="2372"/>
        <end position="2382"/>
    </location>
</feature>
<dbReference type="GO" id="GO:0000226">
    <property type="term" value="P:microtubule cytoskeleton organization"/>
    <property type="evidence" value="ECO:0007669"/>
    <property type="project" value="InterPro"/>
</dbReference>
<dbReference type="GO" id="GO:0045202">
    <property type="term" value="C:synapse"/>
    <property type="evidence" value="ECO:0007669"/>
    <property type="project" value="TreeGrafter"/>
</dbReference>
<dbReference type="EMBL" id="JASPKY010000740">
    <property type="protein sequence ID" value="KAK9685913.1"/>
    <property type="molecule type" value="Genomic_DNA"/>
</dbReference>
<feature type="compositionally biased region" description="Basic and acidic residues" evidence="1">
    <location>
        <begin position="2835"/>
        <end position="2846"/>
    </location>
</feature>
<name>A0AAW1IA45_POPJA</name>
<feature type="compositionally biased region" description="Basic and acidic residues" evidence="1">
    <location>
        <begin position="2401"/>
        <end position="2418"/>
    </location>
</feature>
<feature type="region of interest" description="Disordered" evidence="1">
    <location>
        <begin position="795"/>
        <end position="838"/>
    </location>
</feature>
<dbReference type="PANTHER" id="PTHR13843">
    <property type="entry name" value="MICROTUBULE-ASSOCIATED PROTEIN"/>
    <property type="match status" value="1"/>
</dbReference>
<dbReference type="InterPro" id="IPR026074">
    <property type="entry name" value="MAP1"/>
</dbReference>
<feature type="compositionally biased region" description="Basic and acidic residues" evidence="1">
    <location>
        <begin position="284"/>
        <end position="344"/>
    </location>
</feature>
<feature type="compositionally biased region" description="Basic and acidic residues" evidence="1">
    <location>
        <begin position="1963"/>
        <end position="1991"/>
    </location>
</feature>
<feature type="compositionally biased region" description="Basic and acidic residues" evidence="1">
    <location>
        <begin position="1193"/>
        <end position="1219"/>
    </location>
</feature>
<feature type="region of interest" description="Disordered" evidence="1">
    <location>
        <begin position="1404"/>
        <end position="1865"/>
    </location>
</feature>
<feature type="compositionally biased region" description="Polar residues" evidence="1">
    <location>
        <begin position="1809"/>
        <end position="1818"/>
    </location>
</feature>
<feature type="region of interest" description="Disordered" evidence="1">
    <location>
        <begin position="363"/>
        <end position="388"/>
    </location>
</feature>
<feature type="compositionally biased region" description="Basic and acidic residues" evidence="1">
    <location>
        <begin position="1766"/>
        <end position="1776"/>
    </location>
</feature>
<accession>A0AAW1IA45</accession>
<feature type="compositionally biased region" description="Basic and acidic residues" evidence="1">
    <location>
        <begin position="2713"/>
        <end position="2745"/>
    </location>
</feature>
<feature type="compositionally biased region" description="Basic and acidic residues" evidence="1">
    <location>
        <begin position="2075"/>
        <end position="2086"/>
    </location>
</feature>
<feature type="compositionally biased region" description="Basic and acidic residues" evidence="1">
    <location>
        <begin position="1844"/>
        <end position="1865"/>
    </location>
</feature>
<proteinExistence type="predicted"/>
<evidence type="ECO:0000313" key="3">
    <source>
        <dbReference type="Proteomes" id="UP001458880"/>
    </source>
</evidence>
<feature type="compositionally biased region" description="Basic and acidic residues" evidence="1">
    <location>
        <begin position="2345"/>
        <end position="2355"/>
    </location>
</feature>
<feature type="compositionally biased region" description="Basic and acidic residues" evidence="1">
    <location>
        <begin position="2196"/>
        <end position="2232"/>
    </location>
</feature>
<dbReference type="GO" id="GO:0031114">
    <property type="term" value="P:regulation of microtubule depolymerization"/>
    <property type="evidence" value="ECO:0007669"/>
    <property type="project" value="TreeGrafter"/>
</dbReference>
<feature type="compositionally biased region" description="Basic and acidic residues" evidence="1">
    <location>
        <begin position="804"/>
        <end position="831"/>
    </location>
</feature>
<feature type="compositionally biased region" description="Basic and acidic residues" evidence="1">
    <location>
        <begin position="754"/>
        <end position="771"/>
    </location>
</feature>
<dbReference type="Proteomes" id="UP001458880">
    <property type="component" value="Unassembled WGS sequence"/>
</dbReference>
<feature type="region of interest" description="Disordered" evidence="1">
    <location>
        <begin position="1"/>
        <end position="47"/>
    </location>
</feature>
<feature type="compositionally biased region" description="Basic and acidic residues" evidence="1">
    <location>
        <begin position="2383"/>
        <end position="2394"/>
    </location>
</feature>
<feature type="compositionally biased region" description="Basic and acidic residues" evidence="1">
    <location>
        <begin position="2014"/>
        <end position="2034"/>
    </location>
</feature>
<feature type="region of interest" description="Disordered" evidence="1">
    <location>
        <begin position="243"/>
        <end position="344"/>
    </location>
</feature>
<keyword evidence="3" id="KW-1185">Reference proteome</keyword>
<organism evidence="2 3">
    <name type="scientific">Popillia japonica</name>
    <name type="common">Japanese beetle</name>
    <dbReference type="NCBI Taxonomy" id="7064"/>
    <lineage>
        <taxon>Eukaryota</taxon>
        <taxon>Metazoa</taxon>
        <taxon>Ecdysozoa</taxon>
        <taxon>Arthropoda</taxon>
        <taxon>Hexapoda</taxon>
        <taxon>Insecta</taxon>
        <taxon>Pterygota</taxon>
        <taxon>Neoptera</taxon>
        <taxon>Endopterygota</taxon>
        <taxon>Coleoptera</taxon>
        <taxon>Polyphaga</taxon>
        <taxon>Scarabaeiformia</taxon>
        <taxon>Scarabaeidae</taxon>
        <taxon>Rutelinae</taxon>
        <taxon>Popillia</taxon>
    </lineage>
</organism>
<feature type="compositionally biased region" description="Polar residues" evidence="1">
    <location>
        <begin position="1777"/>
        <end position="1800"/>
    </location>
</feature>
<dbReference type="PANTHER" id="PTHR13843:SF12">
    <property type="entry name" value="ATPASE F1_V1_A1 COMPLEX ALPHA_BETA SUBUNIT NUCLEOTIDE-BINDING DOMAIN-CONTAINING PROTEIN"/>
    <property type="match status" value="1"/>
</dbReference>
<feature type="compositionally biased region" description="Polar residues" evidence="1">
    <location>
        <begin position="2952"/>
        <end position="2965"/>
    </location>
</feature>
<feature type="region of interest" description="Disordered" evidence="1">
    <location>
        <begin position="3080"/>
        <end position="3174"/>
    </location>
</feature>
<feature type="region of interest" description="Disordered" evidence="1">
    <location>
        <begin position="2264"/>
        <end position="2418"/>
    </location>
</feature>
<feature type="compositionally biased region" description="Basic and acidic residues" evidence="1">
    <location>
        <begin position="2159"/>
        <end position="2189"/>
    </location>
</feature>
<feature type="compositionally biased region" description="Basic and acidic residues" evidence="1">
    <location>
        <begin position="1822"/>
        <end position="1836"/>
    </location>
</feature>
<feature type="compositionally biased region" description="Basic and acidic residues" evidence="1">
    <location>
        <begin position="2280"/>
        <end position="2319"/>
    </location>
</feature>
<feature type="region of interest" description="Disordered" evidence="1">
    <location>
        <begin position="2103"/>
        <end position="2132"/>
    </location>
</feature>
<dbReference type="GO" id="GO:0005874">
    <property type="term" value="C:microtubule"/>
    <property type="evidence" value="ECO:0007669"/>
    <property type="project" value="InterPro"/>
</dbReference>
<dbReference type="GO" id="GO:0007409">
    <property type="term" value="P:axonogenesis"/>
    <property type="evidence" value="ECO:0007669"/>
    <property type="project" value="TreeGrafter"/>
</dbReference>
<feature type="compositionally biased region" description="Basic and acidic residues" evidence="1">
    <location>
        <begin position="1598"/>
        <end position="1635"/>
    </location>
</feature>
<comment type="caution">
    <text evidence="2">The sequence shown here is derived from an EMBL/GenBank/DDBJ whole genome shotgun (WGS) entry which is preliminary data.</text>
</comment>
<feature type="region of interest" description="Disordered" evidence="1">
    <location>
        <begin position="2914"/>
        <end position="3009"/>
    </location>
</feature>
<feature type="region of interest" description="Disordered" evidence="1">
    <location>
        <begin position="1963"/>
        <end position="2086"/>
    </location>
</feature>
<feature type="compositionally biased region" description="Basic and acidic residues" evidence="1">
    <location>
        <begin position="2690"/>
        <end position="2706"/>
    </location>
</feature>
<feature type="region of interest" description="Disordered" evidence="1">
    <location>
        <begin position="745"/>
        <end position="771"/>
    </location>
</feature>
<reference evidence="2 3" key="1">
    <citation type="journal article" date="2024" name="BMC Genomics">
        <title>De novo assembly and annotation of Popillia japonica's genome with initial clues to its potential as an invasive pest.</title>
        <authorList>
            <person name="Cucini C."/>
            <person name="Boschi S."/>
            <person name="Funari R."/>
            <person name="Cardaioli E."/>
            <person name="Iannotti N."/>
            <person name="Marturano G."/>
            <person name="Paoli F."/>
            <person name="Bruttini M."/>
            <person name="Carapelli A."/>
            <person name="Frati F."/>
            <person name="Nardi F."/>
        </authorList>
    </citation>
    <scope>NUCLEOTIDE SEQUENCE [LARGE SCALE GENOMIC DNA]</scope>
    <source>
        <strain evidence="2">DMR45628</strain>
    </source>
</reference>
<feature type="compositionally biased region" description="Basic and acidic residues" evidence="1">
    <location>
        <begin position="1035"/>
        <end position="1104"/>
    </location>
</feature>
<feature type="compositionally biased region" description="Basic and acidic residues" evidence="1">
    <location>
        <begin position="1417"/>
        <end position="1431"/>
    </location>
</feature>
<feature type="compositionally biased region" description="Basic and acidic residues" evidence="1">
    <location>
        <begin position="1468"/>
        <end position="1477"/>
    </location>
</feature>
<feature type="region of interest" description="Disordered" evidence="1">
    <location>
        <begin position="431"/>
        <end position="453"/>
    </location>
</feature>
<dbReference type="GO" id="GO:0005829">
    <property type="term" value="C:cytosol"/>
    <property type="evidence" value="ECO:0007669"/>
    <property type="project" value="TreeGrafter"/>
</dbReference>